<accession>A0A8H3AI24</accession>
<keyword evidence="2" id="KW-0812">Transmembrane</keyword>
<evidence type="ECO:0000256" key="1">
    <source>
        <dbReference type="SAM" id="MobiDB-lite"/>
    </source>
</evidence>
<feature type="transmembrane region" description="Helical" evidence="2">
    <location>
        <begin position="24"/>
        <end position="48"/>
    </location>
</feature>
<name>A0A8H3AI24_9AGAM</name>
<feature type="region of interest" description="Disordered" evidence="1">
    <location>
        <begin position="66"/>
        <end position="85"/>
    </location>
</feature>
<evidence type="ECO:0000313" key="3">
    <source>
        <dbReference type="EMBL" id="CAE6419478.1"/>
    </source>
</evidence>
<dbReference type="EMBL" id="CAJMWX010000535">
    <property type="protein sequence ID" value="CAE6419478.1"/>
    <property type="molecule type" value="Genomic_DNA"/>
</dbReference>
<feature type="region of interest" description="Disordered" evidence="1">
    <location>
        <begin position="143"/>
        <end position="209"/>
    </location>
</feature>
<organism evidence="3 5">
    <name type="scientific">Rhizoctonia solani</name>
    <dbReference type="NCBI Taxonomy" id="456999"/>
    <lineage>
        <taxon>Eukaryota</taxon>
        <taxon>Fungi</taxon>
        <taxon>Dikarya</taxon>
        <taxon>Basidiomycota</taxon>
        <taxon>Agaricomycotina</taxon>
        <taxon>Agaricomycetes</taxon>
        <taxon>Cantharellales</taxon>
        <taxon>Ceratobasidiaceae</taxon>
        <taxon>Rhizoctonia</taxon>
    </lineage>
</organism>
<dbReference type="AlphaFoldDB" id="A0A8H3AI24"/>
<dbReference type="Proteomes" id="UP000663861">
    <property type="component" value="Unassembled WGS sequence"/>
</dbReference>
<dbReference type="Proteomes" id="UP000663888">
    <property type="component" value="Unassembled WGS sequence"/>
</dbReference>
<evidence type="ECO:0008006" key="6">
    <source>
        <dbReference type="Google" id="ProtNLM"/>
    </source>
</evidence>
<keyword evidence="2" id="KW-0472">Membrane</keyword>
<protein>
    <recommendedName>
        <fullName evidence="6">Transmembrane protein</fullName>
    </recommendedName>
</protein>
<keyword evidence="2" id="KW-1133">Transmembrane helix</keyword>
<sequence>MSQPHFPPPGAWIPDLVSPHPNSWVAFIASMFRVMAYMILTPIFIFTITDIAAWAIARTLGASLDMDSTPPSKPKESRVDNPVQPVNKLGEYGEAAKVDSIPQLDLPPSPLTFATDLRFTTPGEANYELSGLFSPPISRAGSPGISLSSRRLRSSSTSFSAAGSDSEGAGGEGRLSMRPGLGMTPMGDGLRAPEGNVARRRAGRNPSES</sequence>
<evidence type="ECO:0000313" key="4">
    <source>
        <dbReference type="EMBL" id="CAE6495909.1"/>
    </source>
</evidence>
<feature type="compositionally biased region" description="Low complexity" evidence="1">
    <location>
        <begin position="143"/>
        <end position="167"/>
    </location>
</feature>
<proteinExistence type="predicted"/>
<gene>
    <name evidence="4" type="ORF">RDB_LOCUS116514</name>
    <name evidence="3" type="ORF">RDB_LOCUS21308</name>
</gene>
<reference evidence="3" key="1">
    <citation type="submission" date="2021-01" db="EMBL/GenBank/DDBJ databases">
        <authorList>
            <person name="Kaushik A."/>
        </authorList>
    </citation>
    <scope>NUCLEOTIDE SEQUENCE</scope>
    <source>
        <strain evidence="3">AG4-R118</strain>
        <strain evidence="4">AG4-RS23</strain>
    </source>
</reference>
<comment type="caution">
    <text evidence="3">The sequence shown here is derived from an EMBL/GenBank/DDBJ whole genome shotgun (WGS) entry which is preliminary data.</text>
</comment>
<evidence type="ECO:0000256" key="2">
    <source>
        <dbReference type="SAM" id="Phobius"/>
    </source>
</evidence>
<evidence type="ECO:0000313" key="5">
    <source>
        <dbReference type="Proteomes" id="UP000663888"/>
    </source>
</evidence>
<dbReference type="EMBL" id="CAJMWY010002850">
    <property type="protein sequence ID" value="CAE6495909.1"/>
    <property type="molecule type" value="Genomic_DNA"/>
</dbReference>